<reference evidence="1 2" key="1">
    <citation type="submission" date="2017-07" db="EMBL/GenBank/DDBJ databases">
        <title>Acidovorax KNDSW TSA 6 genome sequence and assembly.</title>
        <authorList>
            <person name="Mayilraj S."/>
        </authorList>
    </citation>
    <scope>NUCLEOTIDE SEQUENCE [LARGE SCALE GENOMIC DNA]</scope>
    <source>
        <strain evidence="1 2">KNDSW-TSA6</strain>
    </source>
</reference>
<keyword evidence="2" id="KW-1185">Reference proteome</keyword>
<dbReference type="Proteomes" id="UP000215441">
    <property type="component" value="Unassembled WGS sequence"/>
</dbReference>
<name>A0A235EP29_9BURK</name>
<comment type="caution">
    <text evidence="1">The sequence shown here is derived from an EMBL/GenBank/DDBJ whole genome shotgun (WGS) entry which is preliminary data.</text>
</comment>
<organism evidence="1 2">
    <name type="scientific">Acidovorax kalamii</name>
    <dbReference type="NCBI Taxonomy" id="2004485"/>
    <lineage>
        <taxon>Bacteria</taxon>
        <taxon>Pseudomonadati</taxon>
        <taxon>Pseudomonadota</taxon>
        <taxon>Betaproteobacteria</taxon>
        <taxon>Burkholderiales</taxon>
        <taxon>Comamonadaceae</taxon>
        <taxon>Acidovorax</taxon>
    </lineage>
</organism>
<dbReference type="OrthoDB" id="8685558at2"/>
<dbReference type="EMBL" id="NOIG01000005">
    <property type="protein sequence ID" value="OYD50796.1"/>
    <property type="molecule type" value="Genomic_DNA"/>
</dbReference>
<gene>
    <name evidence="1" type="ORF">CBY09_08705</name>
</gene>
<dbReference type="RefSeq" id="WP_094288519.1">
    <property type="nucleotide sequence ID" value="NZ_NOIG01000005.1"/>
</dbReference>
<proteinExistence type="predicted"/>
<evidence type="ECO:0000313" key="1">
    <source>
        <dbReference type="EMBL" id="OYD50796.1"/>
    </source>
</evidence>
<accession>A0A235EP29</accession>
<sequence length="122" mass="12981">MNLNYLDFDYSEDADGVGTFDAMASVQPAQIPTLHAEIVAVLAWAHQHWPDACGPSEDGGEWHYDLHGTQEVSTPLALRFDDSAGQLHATAGSPAPPRTTITLTVSGSPAFCDALRAAFAID</sequence>
<protein>
    <submittedName>
        <fullName evidence="1">Uncharacterized protein</fullName>
    </submittedName>
</protein>
<dbReference type="AlphaFoldDB" id="A0A235EP29"/>
<evidence type="ECO:0000313" key="2">
    <source>
        <dbReference type="Proteomes" id="UP000215441"/>
    </source>
</evidence>